<accession>A0A6J7NJQ5</accession>
<evidence type="ECO:0000259" key="5">
    <source>
        <dbReference type="Pfam" id="PF03109"/>
    </source>
</evidence>
<dbReference type="GO" id="GO:0005524">
    <property type="term" value="F:ATP binding"/>
    <property type="evidence" value="ECO:0007669"/>
    <property type="project" value="UniProtKB-KW"/>
</dbReference>
<dbReference type="PANTHER" id="PTHR43851:SF3">
    <property type="entry name" value="COENZYME Q8"/>
    <property type="match status" value="1"/>
</dbReference>
<dbReference type="EMBL" id="CAFBOZ010000003">
    <property type="protein sequence ID" value="CAB4990992.1"/>
    <property type="molecule type" value="Genomic_DNA"/>
</dbReference>
<dbReference type="PANTHER" id="PTHR43851">
    <property type="match status" value="1"/>
</dbReference>
<dbReference type="InterPro" id="IPR034646">
    <property type="entry name" value="ADCK3_dom"/>
</dbReference>
<keyword evidence="3" id="KW-0547">Nucleotide-binding</keyword>
<sequence length="441" mass="47787">MNDLPKRAITRSARMAALPLGYAGRTALGMGKRIGGKPAEAVSAEIQARTAEQLFKVLGELKGGAMKVGQAMSIFEAALPEEVAGPYRATLTKLQDSAPPLPAATVHAVLADELGKDWRKRFSHFDDTPAAAASIGQVHRAVWRDGREVAVKIQYPGAGKALMADLSNAVRLARLFANLAPGLDIKPLIAELKERVVEELDYLAESESQRTFAAAFEGDPDFAIAHVLAAAPNVIVTEWLEGKPLSKVIASGKRAERNHAGLLYQRFLLAGPARAGLLHADPHPGNFRITPDGRLGVLDFGAVAHLPDGMPPALGRLLRIALDGDADSVTVGLRDEGFLKPGITVDAQSLLDYLDPFVEPARHAHFRYSREWLQTQFRRINDPRNPDFAIGLKINLPPSYLLIHRVWLGSIGVLCQLDADVPALSELERWVPGFTDNPPLI</sequence>
<dbReference type="CDD" id="cd13970">
    <property type="entry name" value="ABC1_ADCK3"/>
    <property type="match status" value="1"/>
</dbReference>
<protein>
    <submittedName>
        <fullName evidence="6">Unannotated protein</fullName>
    </submittedName>
</protein>
<dbReference type="InterPro" id="IPR011009">
    <property type="entry name" value="Kinase-like_dom_sf"/>
</dbReference>
<dbReference type="SUPFAM" id="SSF56112">
    <property type="entry name" value="Protein kinase-like (PK-like)"/>
    <property type="match status" value="1"/>
</dbReference>
<evidence type="ECO:0000256" key="2">
    <source>
        <dbReference type="ARBA" id="ARBA00022679"/>
    </source>
</evidence>
<dbReference type="InterPro" id="IPR004147">
    <property type="entry name" value="ABC1_dom"/>
</dbReference>
<reference evidence="6" key="1">
    <citation type="submission" date="2020-05" db="EMBL/GenBank/DDBJ databases">
        <authorList>
            <person name="Chiriac C."/>
            <person name="Salcher M."/>
            <person name="Ghai R."/>
            <person name="Kavagutti S V."/>
        </authorList>
    </citation>
    <scope>NUCLEOTIDE SEQUENCE</scope>
</reference>
<dbReference type="GO" id="GO:0016740">
    <property type="term" value="F:transferase activity"/>
    <property type="evidence" value="ECO:0007669"/>
    <property type="project" value="UniProtKB-KW"/>
</dbReference>
<name>A0A6J7NJQ5_9ZZZZ</name>
<keyword evidence="2" id="KW-0808">Transferase</keyword>
<proteinExistence type="inferred from homology"/>
<dbReference type="InterPro" id="IPR051409">
    <property type="entry name" value="Atypical_kinase_ADCK"/>
</dbReference>
<organism evidence="6">
    <name type="scientific">freshwater metagenome</name>
    <dbReference type="NCBI Taxonomy" id="449393"/>
    <lineage>
        <taxon>unclassified sequences</taxon>
        <taxon>metagenomes</taxon>
        <taxon>ecological metagenomes</taxon>
    </lineage>
</organism>
<evidence type="ECO:0000256" key="1">
    <source>
        <dbReference type="ARBA" id="ARBA00009670"/>
    </source>
</evidence>
<feature type="domain" description="ABC1 atypical kinase-like" evidence="5">
    <location>
        <begin position="93"/>
        <end position="329"/>
    </location>
</feature>
<evidence type="ECO:0000256" key="3">
    <source>
        <dbReference type="ARBA" id="ARBA00022741"/>
    </source>
</evidence>
<dbReference type="AlphaFoldDB" id="A0A6J7NJQ5"/>
<dbReference type="Pfam" id="PF03109">
    <property type="entry name" value="ABC1"/>
    <property type="match status" value="1"/>
</dbReference>
<gene>
    <name evidence="6" type="ORF">UFOPK3992_00042</name>
</gene>
<evidence type="ECO:0000313" key="6">
    <source>
        <dbReference type="EMBL" id="CAB4990992.1"/>
    </source>
</evidence>
<evidence type="ECO:0000256" key="4">
    <source>
        <dbReference type="ARBA" id="ARBA00022840"/>
    </source>
</evidence>
<keyword evidence="4" id="KW-0067">ATP-binding</keyword>
<comment type="similarity">
    <text evidence="1">Belongs to the protein kinase superfamily. ADCK protein kinase family.</text>
</comment>